<evidence type="ECO:0000313" key="2">
    <source>
        <dbReference type="EMBL" id="CAL1173245.1"/>
    </source>
</evidence>
<name>A0A9P1M5Y8_9DINO</name>
<evidence type="ECO:0000313" key="3">
    <source>
        <dbReference type="EMBL" id="CAL4807182.1"/>
    </source>
</evidence>
<dbReference type="EMBL" id="CAMXCT030006778">
    <property type="protein sequence ID" value="CAL4807182.1"/>
    <property type="molecule type" value="Genomic_DNA"/>
</dbReference>
<reference evidence="2" key="2">
    <citation type="submission" date="2024-04" db="EMBL/GenBank/DDBJ databases">
        <authorList>
            <person name="Chen Y."/>
            <person name="Shah S."/>
            <person name="Dougan E. K."/>
            <person name="Thang M."/>
            <person name="Chan C."/>
        </authorList>
    </citation>
    <scope>NUCLEOTIDE SEQUENCE [LARGE SCALE GENOMIC DNA]</scope>
</reference>
<evidence type="ECO:0000313" key="1">
    <source>
        <dbReference type="EMBL" id="CAI4019870.1"/>
    </source>
</evidence>
<sequence>MPCLRNLSKELLLNVLEFSLDTSVLELAATSRGVRSAVDECRSTGKGFPWRQPPGSLEVSGLWRVFGLGDLKRIPVPPVNLRCDVEFQDFAEVVAFLKAANDFAADTMDGHVTFDKLSFDAGDVAHLFFGADDRNDRWCATGETEVLFNGRRVECTLDAQRTDDDENPWMYVHVDCENVLPNPIICCSSLLSPELRMRANIRCGDIHDLDEESPFTDFVLTNMPLPLFFGVKELDVPERWMFD</sequence>
<organism evidence="1">
    <name type="scientific">Cladocopium goreaui</name>
    <dbReference type="NCBI Taxonomy" id="2562237"/>
    <lineage>
        <taxon>Eukaryota</taxon>
        <taxon>Sar</taxon>
        <taxon>Alveolata</taxon>
        <taxon>Dinophyceae</taxon>
        <taxon>Suessiales</taxon>
        <taxon>Symbiodiniaceae</taxon>
        <taxon>Cladocopium</taxon>
    </lineage>
</organism>
<dbReference type="OrthoDB" id="414067at2759"/>
<dbReference type="AlphaFoldDB" id="A0A9P1M5Y8"/>
<dbReference type="Proteomes" id="UP001152797">
    <property type="component" value="Unassembled WGS sequence"/>
</dbReference>
<protein>
    <submittedName>
        <fullName evidence="3">Alpha-galactosidase C</fullName>
    </submittedName>
</protein>
<dbReference type="EMBL" id="CAMXCT020006778">
    <property type="protein sequence ID" value="CAL1173245.1"/>
    <property type="molecule type" value="Genomic_DNA"/>
</dbReference>
<reference evidence="1" key="1">
    <citation type="submission" date="2022-10" db="EMBL/GenBank/DDBJ databases">
        <authorList>
            <person name="Chen Y."/>
            <person name="Dougan E. K."/>
            <person name="Chan C."/>
            <person name="Rhodes N."/>
            <person name="Thang M."/>
        </authorList>
    </citation>
    <scope>NUCLEOTIDE SEQUENCE</scope>
</reference>
<dbReference type="EMBL" id="CAMXCT010006778">
    <property type="protein sequence ID" value="CAI4019870.1"/>
    <property type="molecule type" value="Genomic_DNA"/>
</dbReference>
<accession>A0A9P1M5Y8</accession>
<evidence type="ECO:0000313" key="4">
    <source>
        <dbReference type="Proteomes" id="UP001152797"/>
    </source>
</evidence>
<keyword evidence="4" id="KW-1185">Reference proteome</keyword>
<gene>
    <name evidence="1" type="ORF">C1SCF055_LOCUS44330</name>
</gene>
<proteinExistence type="predicted"/>
<comment type="caution">
    <text evidence="1">The sequence shown here is derived from an EMBL/GenBank/DDBJ whole genome shotgun (WGS) entry which is preliminary data.</text>
</comment>